<dbReference type="Proteomes" id="UP001367508">
    <property type="component" value="Unassembled WGS sequence"/>
</dbReference>
<keyword evidence="1" id="KW-0472">Membrane</keyword>
<name>A0AAN9KFD0_CANGL</name>
<gene>
    <name evidence="2" type="ORF">VNO77_33990</name>
</gene>
<evidence type="ECO:0000256" key="1">
    <source>
        <dbReference type="SAM" id="Phobius"/>
    </source>
</evidence>
<organism evidence="2 3">
    <name type="scientific">Canavalia gladiata</name>
    <name type="common">Sword bean</name>
    <name type="synonym">Dolichos gladiatus</name>
    <dbReference type="NCBI Taxonomy" id="3824"/>
    <lineage>
        <taxon>Eukaryota</taxon>
        <taxon>Viridiplantae</taxon>
        <taxon>Streptophyta</taxon>
        <taxon>Embryophyta</taxon>
        <taxon>Tracheophyta</taxon>
        <taxon>Spermatophyta</taxon>
        <taxon>Magnoliopsida</taxon>
        <taxon>eudicotyledons</taxon>
        <taxon>Gunneridae</taxon>
        <taxon>Pentapetalae</taxon>
        <taxon>rosids</taxon>
        <taxon>fabids</taxon>
        <taxon>Fabales</taxon>
        <taxon>Fabaceae</taxon>
        <taxon>Papilionoideae</taxon>
        <taxon>50 kb inversion clade</taxon>
        <taxon>NPAAA clade</taxon>
        <taxon>indigoferoid/millettioid clade</taxon>
        <taxon>Phaseoleae</taxon>
        <taxon>Canavalia</taxon>
    </lineage>
</organism>
<evidence type="ECO:0000313" key="3">
    <source>
        <dbReference type="Proteomes" id="UP001367508"/>
    </source>
</evidence>
<accession>A0AAN9KFD0</accession>
<dbReference type="AlphaFoldDB" id="A0AAN9KFD0"/>
<sequence>MGSNRSGLPKPSPGVCDRCQQSHYDNRVDFNSMLETELLAPGLEPFVILTWRRRDFSRRLFSLGGGGVDSRLENKVGTLWQPGRKVQQPPRLQKAEHAGEKASSEGIKDCALGGNVTRFNHLSPTILWFYALYTTCMSTGVGAIFRRFVGRSYKLPPLFHDLIQLVLGAKWSTFTFSSSSDPQPFLLFMHQENSPDLTDGAILLLSFPVVQI</sequence>
<proteinExistence type="predicted"/>
<keyword evidence="1" id="KW-1133">Transmembrane helix</keyword>
<dbReference type="EMBL" id="JAYMYQ010000008">
    <property type="protein sequence ID" value="KAK7315443.1"/>
    <property type="molecule type" value="Genomic_DNA"/>
</dbReference>
<feature type="transmembrane region" description="Helical" evidence="1">
    <location>
        <begin position="127"/>
        <end position="145"/>
    </location>
</feature>
<comment type="caution">
    <text evidence="2">The sequence shown here is derived from an EMBL/GenBank/DDBJ whole genome shotgun (WGS) entry which is preliminary data.</text>
</comment>
<evidence type="ECO:0000313" key="2">
    <source>
        <dbReference type="EMBL" id="KAK7315443.1"/>
    </source>
</evidence>
<keyword evidence="1" id="KW-0812">Transmembrane</keyword>
<keyword evidence="3" id="KW-1185">Reference proteome</keyword>
<reference evidence="2 3" key="1">
    <citation type="submission" date="2024-01" db="EMBL/GenBank/DDBJ databases">
        <title>The genomes of 5 underutilized Papilionoideae crops provide insights into root nodulation and disease resistanc.</title>
        <authorList>
            <person name="Jiang F."/>
        </authorList>
    </citation>
    <scope>NUCLEOTIDE SEQUENCE [LARGE SCALE GENOMIC DNA]</scope>
    <source>
        <strain evidence="2">LVBAO_FW01</strain>
        <tissue evidence="2">Leaves</tissue>
    </source>
</reference>
<protein>
    <submittedName>
        <fullName evidence="2">Uncharacterized protein</fullName>
    </submittedName>
</protein>